<dbReference type="InterPro" id="IPR002937">
    <property type="entry name" value="Amino_oxidase"/>
</dbReference>
<protein>
    <submittedName>
        <fullName evidence="2">FAD-dependent oxidoreductase</fullName>
    </submittedName>
</protein>
<dbReference type="Pfam" id="PF13450">
    <property type="entry name" value="NAD_binding_8"/>
    <property type="match status" value="1"/>
</dbReference>
<dbReference type="AlphaFoldDB" id="A0A399R508"/>
<dbReference type="PANTHER" id="PTHR16128">
    <property type="entry name" value="FAD/NAD(P)-BINDING OXIDOREDUCTASE FAMILY PROTEIN"/>
    <property type="match status" value="1"/>
</dbReference>
<dbReference type="PANTHER" id="PTHR16128:SF5">
    <property type="entry name" value="FAD_NAD(P)-BINDING OXIDOREDUCTASE FAMILY PROTEIN"/>
    <property type="match status" value="1"/>
</dbReference>
<evidence type="ECO:0000313" key="3">
    <source>
        <dbReference type="Proteomes" id="UP000266385"/>
    </source>
</evidence>
<comment type="caution">
    <text evidence="2">The sequence shown here is derived from an EMBL/GenBank/DDBJ whole genome shotgun (WGS) entry which is preliminary data.</text>
</comment>
<dbReference type="Proteomes" id="UP000266385">
    <property type="component" value="Unassembled WGS sequence"/>
</dbReference>
<gene>
    <name evidence="2" type="ORF">D1223_17150</name>
</gene>
<sequence>MRILVPCAELGLGIHMTTAVIGAGIAGLSAARALAASGEPVTLFDKGRGPGGRMSTRRAETPLGELRWDHGAQFFTARSSGFQSVIVALRDAGALAAWHPGLADIRRRAAGWTVGVRPSDPSRETVFVGTPSMNAVIKALAADQHVHWGRRVTGITMTGRQKVLIFEDGSQEGPYDTVVSALPAEQAAALLQEISPELALEAGQAVTAPCWAVMLAYDAAIPVSWDGANVSGGALSWMARNSSKPGRGDVESWVLHASPDWSREHVGLPPDAVIDILAGEFREMTGAGAPVFAAAHRWLYAKVDRAARSPFGWDDAKRIATIGDWRSGPRVEAAWNSGESFAAFLADVSEQLEM</sequence>
<dbReference type="GO" id="GO:0016491">
    <property type="term" value="F:oxidoreductase activity"/>
    <property type="evidence" value="ECO:0007669"/>
    <property type="project" value="InterPro"/>
</dbReference>
<dbReference type="EMBL" id="QWFX01000016">
    <property type="protein sequence ID" value="RIJ26676.1"/>
    <property type="molecule type" value="Genomic_DNA"/>
</dbReference>
<dbReference type="Pfam" id="PF01593">
    <property type="entry name" value="Amino_oxidase"/>
    <property type="match status" value="1"/>
</dbReference>
<dbReference type="Gene3D" id="3.90.660.10">
    <property type="match status" value="1"/>
</dbReference>
<accession>A0A399R508</accession>
<organism evidence="2 3">
    <name type="scientific">Henriciella mobilis</name>
    <dbReference type="NCBI Taxonomy" id="2305467"/>
    <lineage>
        <taxon>Bacteria</taxon>
        <taxon>Pseudomonadati</taxon>
        <taxon>Pseudomonadota</taxon>
        <taxon>Alphaproteobacteria</taxon>
        <taxon>Hyphomonadales</taxon>
        <taxon>Hyphomonadaceae</taxon>
        <taxon>Henriciella</taxon>
    </lineage>
</organism>
<proteinExistence type="predicted"/>
<dbReference type="Gene3D" id="3.50.50.60">
    <property type="entry name" value="FAD/NAD(P)-binding domain"/>
    <property type="match status" value="1"/>
</dbReference>
<dbReference type="SUPFAM" id="SSF51905">
    <property type="entry name" value="FAD/NAD(P)-binding domain"/>
    <property type="match status" value="1"/>
</dbReference>
<name>A0A399R508_9PROT</name>
<feature type="domain" description="Amine oxidase" evidence="1">
    <location>
        <begin position="126"/>
        <end position="300"/>
    </location>
</feature>
<evidence type="ECO:0000313" key="2">
    <source>
        <dbReference type="EMBL" id="RIJ26676.1"/>
    </source>
</evidence>
<reference evidence="2 3" key="1">
    <citation type="submission" date="2018-08" db="EMBL/GenBank/DDBJ databases">
        <title>Henriciella mobilis sp. nov., isolated from seawater.</title>
        <authorList>
            <person name="Cheng H."/>
            <person name="Wu Y.-H."/>
            <person name="Xu X.-W."/>
            <person name="Guo L.-L."/>
        </authorList>
    </citation>
    <scope>NUCLEOTIDE SEQUENCE [LARGE SCALE GENOMIC DNA]</scope>
    <source>
        <strain evidence="2 3">JN25</strain>
    </source>
</reference>
<evidence type="ECO:0000259" key="1">
    <source>
        <dbReference type="Pfam" id="PF01593"/>
    </source>
</evidence>
<dbReference type="InterPro" id="IPR036188">
    <property type="entry name" value="FAD/NAD-bd_sf"/>
</dbReference>
<keyword evidence="3" id="KW-1185">Reference proteome</keyword>